<evidence type="ECO:0000313" key="2">
    <source>
        <dbReference type="Proteomes" id="UP000697127"/>
    </source>
</evidence>
<dbReference type="Proteomes" id="UP000697127">
    <property type="component" value="Unassembled WGS sequence"/>
</dbReference>
<comment type="caution">
    <text evidence="1">The sequence shown here is derived from an EMBL/GenBank/DDBJ whole genome shotgun (WGS) entry which is preliminary data.</text>
</comment>
<dbReference type="PANTHER" id="PTHR15396">
    <property type="entry name" value="RIBONUCLEASE P PROTEIN SUBUNIT P40"/>
    <property type="match status" value="1"/>
</dbReference>
<dbReference type="Pfam" id="PF08584">
    <property type="entry name" value="Ribonuc_P_40"/>
    <property type="match status" value="1"/>
</dbReference>
<dbReference type="PANTHER" id="PTHR15396:SF1">
    <property type="entry name" value="RIBONUCLEASE P PROTEIN SUBUNIT P40"/>
    <property type="match status" value="1"/>
</dbReference>
<keyword evidence="2" id="KW-1185">Reference proteome</keyword>
<dbReference type="GO" id="GO:0000447">
    <property type="term" value="P:endonucleolytic cleavage in ITS1 to separate SSU-rRNA from 5.8S rRNA and LSU-rRNA from tricistronic rRNA transcript (SSU-rRNA, 5.8S rRNA, LSU-rRNA)"/>
    <property type="evidence" value="ECO:0007669"/>
    <property type="project" value="TreeGrafter"/>
</dbReference>
<accession>A0A9P6WKD8</accession>
<name>A0A9P6WKD8_9ASCO</name>
<dbReference type="InterPro" id="IPR013893">
    <property type="entry name" value="RNase_P_Rpp40"/>
</dbReference>
<dbReference type="GO" id="GO:0030681">
    <property type="term" value="C:multimeric ribonuclease P complex"/>
    <property type="evidence" value="ECO:0007669"/>
    <property type="project" value="TreeGrafter"/>
</dbReference>
<sequence length="333" mass="38664">MTVQNIISLNQIDLHNYVNRIDVLVDNADLDLIFKEIQNIQFESVIVESTLNNFIKFICLLDIPIRKNLKLVMLDKDITHENIICMNDGIMTMKLRADTYLKSGFQFKKSAFSHGNKKLHTQMYIHNFDLCKLEENIKQQSKNDIRLLWFTENIDTNKYRFIISHKLPLENIIGKIVESDIFIQKHQSVKPEIFKMKDCISPDLLIEKDEETLEELLEWITFVSLCGKQVNSHVDPYISRYSSILDIKRTRDLGVISIDKILMTSTNKKAIFQILSRCTKCFAVSYYGVKDVTRTYKLSGEHTFVDDGANNLIVFVNESKYVTWSVTDSGDPN</sequence>
<dbReference type="AlphaFoldDB" id="A0A9P6WKD8"/>
<gene>
    <name evidence="1" type="ORF">C6P40_000580</name>
</gene>
<dbReference type="GO" id="GO:0000171">
    <property type="term" value="F:ribonuclease MRP activity"/>
    <property type="evidence" value="ECO:0007669"/>
    <property type="project" value="TreeGrafter"/>
</dbReference>
<dbReference type="GO" id="GO:0004526">
    <property type="term" value="F:ribonuclease P activity"/>
    <property type="evidence" value="ECO:0007669"/>
    <property type="project" value="TreeGrafter"/>
</dbReference>
<dbReference type="EMBL" id="PUHW01000126">
    <property type="protein sequence ID" value="KAG0688746.1"/>
    <property type="molecule type" value="Genomic_DNA"/>
</dbReference>
<organism evidence="1 2">
    <name type="scientific">Pichia californica</name>
    <dbReference type="NCBI Taxonomy" id="460514"/>
    <lineage>
        <taxon>Eukaryota</taxon>
        <taxon>Fungi</taxon>
        <taxon>Dikarya</taxon>
        <taxon>Ascomycota</taxon>
        <taxon>Saccharomycotina</taxon>
        <taxon>Pichiomycetes</taxon>
        <taxon>Pichiales</taxon>
        <taxon>Pichiaceae</taxon>
        <taxon>Pichia</taxon>
    </lineage>
</organism>
<proteinExistence type="predicted"/>
<dbReference type="GO" id="GO:0000172">
    <property type="term" value="C:ribonuclease MRP complex"/>
    <property type="evidence" value="ECO:0007669"/>
    <property type="project" value="TreeGrafter"/>
</dbReference>
<evidence type="ECO:0000313" key="1">
    <source>
        <dbReference type="EMBL" id="KAG0688746.1"/>
    </source>
</evidence>
<dbReference type="GO" id="GO:0001682">
    <property type="term" value="P:tRNA 5'-leader removal"/>
    <property type="evidence" value="ECO:0007669"/>
    <property type="project" value="InterPro"/>
</dbReference>
<reference evidence="1" key="1">
    <citation type="submission" date="2020-11" db="EMBL/GenBank/DDBJ databases">
        <title>Kefir isolates.</title>
        <authorList>
            <person name="Marcisauskas S."/>
            <person name="Kim Y."/>
            <person name="Blasche S."/>
        </authorList>
    </citation>
    <scope>NUCLEOTIDE SEQUENCE</scope>
    <source>
        <strain evidence="1">Olga-1</strain>
    </source>
</reference>
<protein>
    <submittedName>
        <fullName evidence="1">Uncharacterized protein</fullName>
    </submittedName>
</protein>